<dbReference type="AlphaFoldDB" id="A0AAV6VIS3"/>
<reference evidence="1 2" key="1">
    <citation type="journal article" date="2022" name="Nat. Ecol. Evol.">
        <title>A masculinizing supergene underlies an exaggerated male reproductive morph in a spider.</title>
        <authorList>
            <person name="Hendrickx F."/>
            <person name="De Corte Z."/>
            <person name="Sonet G."/>
            <person name="Van Belleghem S.M."/>
            <person name="Kostlbacher S."/>
            <person name="Vangestel C."/>
        </authorList>
    </citation>
    <scope>NUCLEOTIDE SEQUENCE [LARGE SCALE GENOMIC DNA]</scope>
    <source>
        <strain evidence="1">W744_W776</strain>
    </source>
</reference>
<proteinExistence type="predicted"/>
<keyword evidence="2" id="KW-1185">Reference proteome</keyword>
<dbReference type="EMBL" id="JAFNEN010000076">
    <property type="protein sequence ID" value="KAG8195935.1"/>
    <property type="molecule type" value="Genomic_DNA"/>
</dbReference>
<evidence type="ECO:0000313" key="1">
    <source>
        <dbReference type="EMBL" id="KAG8195935.1"/>
    </source>
</evidence>
<dbReference type="Proteomes" id="UP000827092">
    <property type="component" value="Unassembled WGS sequence"/>
</dbReference>
<comment type="caution">
    <text evidence="1">The sequence shown here is derived from an EMBL/GenBank/DDBJ whole genome shotgun (WGS) entry which is preliminary data.</text>
</comment>
<sequence length="91" mass="10501">MTDVATDNLTAGRPTTAHHDAVSSHTICLPTAHFMQFFYSPLQLKKLRVLLEKRDHFKKRNMGAHNRFGGPQLWYNYSILKLVCIRSETPM</sequence>
<organism evidence="1 2">
    <name type="scientific">Oedothorax gibbosus</name>
    <dbReference type="NCBI Taxonomy" id="931172"/>
    <lineage>
        <taxon>Eukaryota</taxon>
        <taxon>Metazoa</taxon>
        <taxon>Ecdysozoa</taxon>
        <taxon>Arthropoda</taxon>
        <taxon>Chelicerata</taxon>
        <taxon>Arachnida</taxon>
        <taxon>Araneae</taxon>
        <taxon>Araneomorphae</taxon>
        <taxon>Entelegynae</taxon>
        <taxon>Araneoidea</taxon>
        <taxon>Linyphiidae</taxon>
        <taxon>Erigoninae</taxon>
        <taxon>Oedothorax</taxon>
    </lineage>
</organism>
<protein>
    <submittedName>
        <fullName evidence="1">Uncharacterized protein</fullName>
    </submittedName>
</protein>
<evidence type="ECO:0000313" key="2">
    <source>
        <dbReference type="Proteomes" id="UP000827092"/>
    </source>
</evidence>
<gene>
    <name evidence="1" type="ORF">JTE90_001166</name>
</gene>
<accession>A0AAV6VIS3</accession>
<name>A0AAV6VIS3_9ARAC</name>